<comment type="caution">
    <text evidence="2">The sequence shown here is derived from an EMBL/GenBank/DDBJ whole genome shotgun (WGS) entry which is preliminary data.</text>
</comment>
<evidence type="ECO:0000313" key="3">
    <source>
        <dbReference type="Proteomes" id="UP001350748"/>
    </source>
</evidence>
<dbReference type="InterPro" id="IPR004843">
    <property type="entry name" value="Calcineurin-like_PHP"/>
</dbReference>
<dbReference type="SUPFAM" id="SSF56300">
    <property type="entry name" value="Metallo-dependent phosphatases"/>
    <property type="match status" value="1"/>
</dbReference>
<gene>
    <name evidence="2" type="ORF">V3H18_12480</name>
</gene>
<name>A0ABU7XIZ3_9HYPH</name>
<sequence>MATYSSPSALRTAEAPPGMRLYAIGDVHGRADLLHVLAEAIAEDMAARRCEQAVTVFVGDYVDRGLGSNGVLKRLSAGNFPTPIVTLRGNHEETMLRFLDDAETLDAWAVNGGLTTLHSYGVDAGEEFAQGGAARVREKFLAHFPQEHRRFLEETPLWAEYGGYFFCHAGVRRSAPLHRQDPYDLLWIREGFLDCGESFGKVIVHGHTPHRDVEDLPNRINLDTHAFKSGVLTAAALEGFERRFIQTA</sequence>
<proteinExistence type="predicted"/>
<dbReference type="Pfam" id="PF00149">
    <property type="entry name" value="Metallophos"/>
    <property type="match status" value="1"/>
</dbReference>
<reference evidence="2 3" key="1">
    <citation type="submission" date="2024-02" db="EMBL/GenBank/DDBJ databases">
        <authorList>
            <person name="Grouzdev D."/>
        </authorList>
    </citation>
    <scope>NUCLEOTIDE SEQUENCE [LARGE SCALE GENOMIC DNA]</scope>
    <source>
        <strain evidence="2 3">9N</strain>
    </source>
</reference>
<keyword evidence="3" id="KW-1185">Reference proteome</keyword>
<dbReference type="InterPro" id="IPR050126">
    <property type="entry name" value="Ap4A_hydrolase"/>
</dbReference>
<dbReference type="Gene3D" id="3.60.21.10">
    <property type="match status" value="1"/>
</dbReference>
<evidence type="ECO:0000259" key="1">
    <source>
        <dbReference type="PROSITE" id="PS00125"/>
    </source>
</evidence>
<dbReference type="PANTHER" id="PTHR42850:SF4">
    <property type="entry name" value="ZINC-DEPENDENT ENDOPOLYPHOSPHATASE"/>
    <property type="match status" value="1"/>
</dbReference>
<evidence type="ECO:0000313" key="2">
    <source>
        <dbReference type="EMBL" id="MEF3367352.1"/>
    </source>
</evidence>
<feature type="domain" description="Serine/threonine specific protein phosphatases" evidence="1">
    <location>
        <begin position="87"/>
        <end position="92"/>
    </location>
</feature>
<dbReference type="PANTHER" id="PTHR42850">
    <property type="entry name" value="METALLOPHOSPHOESTERASE"/>
    <property type="match status" value="1"/>
</dbReference>
<dbReference type="InterPro" id="IPR029052">
    <property type="entry name" value="Metallo-depent_PP-like"/>
</dbReference>
<dbReference type="Proteomes" id="UP001350748">
    <property type="component" value="Unassembled WGS sequence"/>
</dbReference>
<dbReference type="InterPro" id="IPR006186">
    <property type="entry name" value="Ser/Thr-sp_prot-phosphatase"/>
</dbReference>
<dbReference type="EMBL" id="JAZHYN010000039">
    <property type="protein sequence ID" value="MEF3367352.1"/>
    <property type="molecule type" value="Genomic_DNA"/>
</dbReference>
<dbReference type="PROSITE" id="PS00125">
    <property type="entry name" value="SER_THR_PHOSPHATASE"/>
    <property type="match status" value="1"/>
</dbReference>
<protein>
    <submittedName>
        <fullName evidence="2">Metallophosphoesterase</fullName>
    </submittedName>
</protein>
<dbReference type="RefSeq" id="WP_332082397.1">
    <property type="nucleotide sequence ID" value="NZ_JAZHYN010000039.1"/>
</dbReference>
<organism evidence="2 3">
    <name type="scientific">Methylocystis borbori</name>
    <dbReference type="NCBI Taxonomy" id="3118750"/>
    <lineage>
        <taxon>Bacteria</taxon>
        <taxon>Pseudomonadati</taxon>
        <taxon>Pseudomonadota</taxon>
        <taxon>Alphaproteobacteria</taxon>
        <taxon>Hyphomicrobiales</taxon>
        <taxon>Methylocystaceae</taxon>
        <taxon>Methylocystis</taxon>
    </lineage>
</organism>
<accession>A0ABU7XIZ3</accession>